<dbReference type="InterPro" id="IPR018060">
    <property type="entry name" value="HTH_AraC"/>
</dbReference>
<dbReference type="EMBL" id="SGXA01000001">
    <property type="protein sequence ID" value="RZS75809.1"/>
    <property type="molecule type" value="Genomic_DNA"/>
</dbReference>
<dbReference type="Pfam" id="PF12833">
    <property type="entry name" value="HTH_18"/>
    <property type="match status" value="1"/>
</dbReference>
<name>A0A4Q7N489_9BACT</name>
<keyword evidence="2" id="KW-0238">DNA-binding</keyword>
<sequence>MRIWTVVSRHGKKLACLLNKKTIAYLAGVNAIESIRNLYIPIQPTVKQSADNVAYLEFLPHPSLQQYIYCYWELKTLAPLNEAFIYRVVADGCIDIYFELGNPAENWVMGFCKKYTEFPIGNQFHYVGVRFLPTMFPQLFRVDASTLSNRYEELNVVVPETARFIASRFHSDMNVTEMSGLFDNWFAKVILAAEFDEDNRLYEAIGIILQQSGVLNVEADLNTGISPRQLRRLFEFYIGDTPKTFSKVVRFQNILRAKPSTQSLRNNKLFFDVGYYDQAHFIKEFRNFYGVTPSKAFGR</sequence>
<evidence type="ECO:0000256" key="2">
    <source>
        <dbReference type="ARBA" id="ARBA00023125"/>
    </source>
</evidence>
<dbReference type="PANTHER" id="PTHR46796">
    <property type="entry name" value="HTH-TYPE TRANSCRIPTIONAL ACTIVATOR RHAS-RELATED"/>
    <property type="match status" value="1"/>
</dbReference>
<dbReference type="PANTHER" id="PTHR46796:SF13">
    <property type="entry name" value="HTH-TYPE TRANSCRIPTIONAL ACTIVATOR RHAS"/>
    <property type="match status" value="1"/>
</dbReference>
<protein>
    <submittedName>
        <fullName evidence="5">Helix-turn-helix protein</fullName>
    </submittedName>
</protein>
<dbReference type="GO" id="GO:0043565">
    <property type="term" value="F:sequence-specific DNA binding"/>
    <property type="evidence" value="ECO:0007669"/>
    <property type="project" value="InterPro"/>
</dbReference>
<keyword evidence="1" id="KW-0805">Transcription regulation</keyword>
<dbReference type="InterPro" id="IPR050204">
    <property type="entry name" value="AraC_XylS_family_regulators"/>
</dbReference>
<reference evidence="5 6" key="1">
    <citation type="submission" date="2019-02" db="EMBL/GenBank/DDBJ databases">
        <title>Genomic Encyclopedia of Type Strains, Phase IV (KMG-IV): sequencing the most valuable type-strain genomes for metagenomic binning, comparative biology and taxonomic classification.</title>
        <authorList>
            <person name="Goeker M."/>
        </authorList>
    </citation>
    <scope>NUCLEOTIDE SEQUENCE [LARGE SCALE GENOMIC DNA]</scope>
    <source>
        <strain evidence="5 6">DSM 18116</strain>
    </source>
</reference>
<dbReference type="Pfam" id="PF20240">
    <property type="entry name" value="DUF6597"/>
    <property type="match status" value="1"/>
</dbReference>
<dbReference type="Proteomes" id="UP000293874">
    <property type="component" value="Unassembled WGS sequence"/>
</dbReference>
<dbReference type="GO" id="GO:0003700">
    <property type="term" value="F:DNA-binding transcription factor activity"/>
    <property type="evidence" value="ECO:0007669"/>
    <property type="project" value="InterPro"/>
</dbReference>
<evidence type="ECO:0000259" key="4">
    <source>
        <dbReference type="PROSITE" id="PS01124"/>
    </source>
</evidence>
<feature type="domain" description="HTH araC/xylS-type" evidence="4">
    <location>
        <begin position="224"/>
        <end position="299"/>
    </location>
</feature>
<keyword evidence="6" id="KW-1185">Reference proteome</keyword>
<dbReference type="AlphaFoldDB" id="A0A4Q7N489"/>
<evidence type="ECO:0000256" key="1">
    <source>
        <dbReference type="ARBA" id="ARBA00023015"/>
    </source>
</evidence>
<evidence type="ECO:0000256" key="3">
    <source>
        <dbReference type="ARBA" id="ARBA00023163"/>
    </source>
</evidence>
<accession>A0A4Q7N489</accession>
<evidence type="ECO:0000313" key="6">
    <source>
        <dbReference type="Proteomes" id="UP000293874"/>
    </source>
</evidence>
<keyword evidence="3" id="KW-0804">Transcription</keyword>
<dbReference type="InterPro" id="IPR046532">
    <property type="entry name" value="DUF6597"/>
</dbReference>
<dbReference type="SMART" id="SM00342">
    <property type="entry name" value="HTH_ARAC"/>
    <property type="match status" value="1"/>
</dbReference>
<proteinExistence type="predicted"/>
<organism evidence="5 6">
    <name type="scientific">Pseudobacter ginsenosidimutans</name>
    <dbReference type="NCBI Taxonomy" id="661488"/>
    <lineage>
        <taxon>Bacteria</taxon>
        <taxon>Pseudomonadati</taxon>
        <taxon>Bacteroidota</taxon>
        <taxon>Chitinophagia</taxon>
        <taxon>Chitinophagales</taxon>
        <taxon>Chitinophagaceae</taxon>
        <taxon>Pseudobacter</taxon>
    </lineage>
</organism>
<comment type="caution">
    <text evidence="5">The sequence shown here is derived from an EMBL/GenBank/DDBJ whole genome shotgun (WGS) entry which is preliminary data.</text>
</comment>
<evidence type="ECO:0000313" key="5">
    <source>
        <dbReference type="EMBL" id="RZS75809.1"/>
    </source>
</evidence>
<dbReference type="Gene3D" id="1.10.10.60">
    <property type="entry name" value="Homeodomain-like"/>
    <property type="match status" value="1"/>
</dbReference>
<gene>
    <name evidence="5" type="ORF">EV199_1684</name>
</gene>
<dbReference type="PROSITE" id="PS01124">
    <property type="entry name" value="HTH_ARAC_FAMILY_2"/>
    <property type="match status" value="1"/>
</dbReference>